<comment type="subcellular location">
    <subcellularLocation>
        <location evidence="2">Cytoplasm</location>
    </subcellularLocation>
</comment>
<evidence type="ECO:0000256" key="13">
    <source>
        <dbReference type="ARBA" id="ARBA00023102"/>
    </source>
</evidence>
<dbReference type="GO" id="GO:0005524">
    <property type="term" value="F:ATP binding"/>
    <property type="evidence" value="ECO:0007669"/>
    <property type="project" value="UniProtKB-KW"/>
</dbReference>
<keyword evidence="11" id="KW-0067">ATP-binding</keyword>
<keyword evidence="13" id="KW-0368">Histidine biosynthesis</keyword>
<dbReference type="RefSeq" id="WP_141201200.1">
    <property type="nucleotide sequence ID" value="NZ_CP041186.1"/>
</dbReference>
<accession>A0A5B8YGQ0</accession>
<dbReference type="GO" id="GO:0000287">
    <property type="term" value="F:magnesium ion binding"/>
    <property type="evidence" value="ECO:0007669"/>
    <property type="project" value="InterPro"/>
</dbReference>
<evidence type="ECO:0000256" key="7">
    <source>
        <dbReference type="ARBA" id="ARBA00022676"/>
    </source>
</evidence>
<gene>
    <name evidence="18" type="primary">hisG</name>
    <name evidence="18" type="ORF">FIV42_29620</name>
</gene>
<keyword evidence="12" id="KW-0460">Magnesium</keyword>
<dbReference type="InterPro" id="IPR015867">
    <property type="entry name" value="N-reg_PII/ATP_PRibTrfase_C"/>
</dbReference>
<evidence type="ECO:0000256" key="15">
    <source>
        <dbReference type="NCBIfam" id="TIGR00070"/>
    </source>
</evidence>
<dbReference type="GO" id="GO:0005737">
    <property type="term" value="C:cytoplasm"/>
    <property type="evidence" value="ECO:0007669"/>
    <property type="project" value="UniProtKB-SubCell"/>
</dbReference>
<organism evidence="18 19">
    <name type="scientific">Persicimonas caeni</name>
    <dbReference type="NCBI Taxonomy" id="2292766"/>
    <lineage>
        <taxon>Bacteria</taxon>
        <taxon>Deltaproteobacteria</taxon>
        <taxon>Bradymonadales</taxon>
        <taxon>Bradymonadaceae</taxon>
        <taxon>Persicimonas</taxon>
    </lineage>
</organism>
<feature type="domain" description="ATP phosphoribosyltransferase catalytic" evidence="16">
    <location>
        <begin position="59"/>
        <end position="216"/>
    </location>
</feature>
<evidence type="ECO:0000313" key="18">
    <source>
        <dbReference type="EMBL" id="QDG54756.1"/>
    </source>
</evidence>
<evidence type="ECO:0000256" key="4">
    <source>
        <dbReference type="ARBA" id="ARBA00011946"/>
    </source>
</evidence>
<dbReference type="Gene3D" id="3.30.70.120">
    <property type="match status" value="1"/>
</dbReference>
<evidence type="ECO:0000256" key="6">
    <source>
        <dbReference type="ARBA" id="ARBA00022605"/>
    </source>
</evidence>
<dbReference type="OrthoDB" id="9801867at2"/>
<dbReference type="SUPFAM" id="SSF53850">
    <property type="entry name" value="Periplasmic binding protein-like II"/>
    <property type="match status" value="1"/>
</dbReference>
<dbReference type="EC" id="2.4.2.17" evidence="4 15"/>
<dbReference type="PANTHER" id="PTHR21403">
    <property type="entry name" value="ATP PHOSPHORIBOSYLTRANSFERASE ATP-PRTASE"/>
    <property type="match status" value="1"/>
</dbReference>
<protein>
    <recommendedName>
        <fullName evidence="4 15">ATP phosphoribosyltransferase</fullName>
        <ecNumber evidence="4 15">2.4.2.17</ecNumber>
    </recommendedName>
</protein>
<dbReference type="GO" id="GO:0003879">
    <property type="term" value="F:ATP phosphoribosyltransferase activity"/>
    <property type="evidence" value="ECO:0007669"/>
    <property type="project" value="UniProtKB-UniRule"/>
</dbReference>
<comment type="catalytic activity">
    <reaction evidence="1">
        <text>1-(5-phospho-beta-D-ribosyl)-ATP + diphosphate = 5-phospho-alpha-D-ribose 1-diphosphate + ATP</text>
        <dbReference type="Rhea" id="RHEA:18473"/>
        <dbReference type="ChEBI" id="CHEBI:30616"/>
        <dbReference type="ChEBI" id="CHEBI:33019"/>
        <dbReference type="ChEBI" id="CHEBI:58017"/>
        <dbReference type="ChEBI" id="CHEBI:73183"/>
        <dbReference type="EC" id="2.4.2.17"/>
    </reaction>
</comment>
<sequence length="296" mass="32301">MPARDETQETPLLRLALPKGHMKTAVFDLLAEAGIRLHHGSRNYRPKISLEGVEVKLLKPQNIVEMLHLGSRDIGFAGADWVAELDAELVEVLDTGLDPVRLVAAAPRELLDAHDGGLPDRHLVIASEYVRLTEQWIEDEGLDASVVKSFGATEVFPPEDADCIVDNSATGSTLEANDLEVVGELMTSSTRLYAHPDVLEDPDKKEAVDRLVMVLRSVLEARARVMVEVNVTADRLDELVDVLPCMREPTISPLHSQSGYAVKAAVPRDVLPTVIPELKEHGGTDIVVTSLAQIVP</sequence>
<evidence type="ECO:0000256" key="10">
    <source>
        <dbReference type="ARBA" id="ARBA00022741"/>
    </source>
</evidence>
<evidence type="ECO:0000313" key="19">
    <source>
        <dbReference type="Proteomes" id="UP000315995"/>
    </source>
</evidence>
<evidence type="ECO:0000256" key="3">
    <source>
        <dbReference type="ARBA" id="ARBA00004667"/>
    </source>
</evidence>
<accession>A0A4Y6Q2G5</accession>
<dbReference type="Gene3D" id="3.40.190.10">
    <property type="entry name" value="Periplasmic binding protein-like II"/>
    <property type="match status" value="2"/>
</dbReference>
<dbReference type="AlphaFoldDB" id="A0A4Y6Q2G5"/>
<dbReference type="InterPro" id="IPR013115">
    <property type="entry name" value="HisG_C"/>
</dbReference>
<dbReference type="SUPFAM" id="SSF54913">
    <property type="entry name" value="GlnB-like"/>
    <property type="match status" value="1"/>
</dbReference>
<dbReference type="Pfam" id="PF01634">
    <property type="entry name" value="HisG"/>
    <property type="match status" value="1"/>
</dbReference>
<dbReference type="GO" id="GO:0000105">
    <property type="term" value="P:L-histidine biosynthetic process"/>
    <property type="evidence" value="ECO:0007669"/>
    <property type="project" value="UniProtKB-UniRule"/>
</dbReference>
<keyword evidence="8 18" id="KW-0808">Transferase</keyword>
<evidence type="ECO:0000256" key="12">
    <source>
        <dbReference type="ARBA" id="ARBA00022842"/>
    </source>
</evidence>
<evidence type="ECO:0000256" key="5">
    <source>
        <dbReference type="ARBA" id="ARBA00022490"/>
    </source>
</evidence>
<feature type="domain" description="Histidine biosynthesis HisG C-terminal" evidence="17">
    <location>
        <begin position="221"/>
        <end position="292"/>
    </location>
</feature>
<evidence type="ECO:0000256" key="8">
    <source>
        <dbReference type="ARBA" id="ARBA00022679"/>
    </source>
</evidence>
<keyword evidence="9" id="KW-0479">Metal-binding</keyword>
<evidence type="ECO:0000256" key="9">
    <source>
        <dbReference type="ARBA" id="ARBA00022723"/>
    </source>
</evidence>
<dbReference type="UniPathway" id="UPA00031">
    <property type="reaction ID" value="UER00006"/>
</dbReference>
<name>A0A4Y6Q2G5_PERCE</name>
<reference evidence="18 19" key="1">
    <citation type="submission" date="2019-06" db="EMBL/GenBank/DDBJ databases">
        <title>Persicimonas caeni gen. nov., sp. nov., a predatory bacterium isolated from solar saltern.</title>
        <authorList>
            <person name="Wang S."/>
        </authorList>
    </citation>
    <scope>NUCLEOTIDE SEQUENCE [LARGE SCALE GENOMIC DNA]</scope>
    <source>
        <strain evidence="18 19">YN101</strain>
    </source>
</reference>
<evidence type="ECO:0000256" key="2">
    <source>
        <dbReference type="ARBA" id="ARBA00004496"/>
    </source>
</evidence>
<evidence type="ECO:0000256" key="11">
    <source>
        <dbReference type="ARBA" id="ARBA00022840"/>
    </source>
</evidence>
<dbReference type="EMBL" id="CP041186">
    <property type="protein sequence ID" value="QDG54756.1"/>
    <property type="molecule type" value="Genomic_DNA"/>
</dbReference>
<keyword evidence="10" id="KW-0547">Nucleotide-binding</keyword>
<evidence type="ECO:0000256" key="1">
    <source>
        <dbReference type="ARBA" id="ARBA00000915"/>
    </source>
</evidence>
<dbReference type="NCBIfam" id="TIGR03455">
    <property type="entry name" value="HisG_C-term"/>
    <property type="match status" value="1"/>
</dbReference>
<dbReference type="Pfam" id="PF08029">
    <property type="entry name" value="HisG_C"/>
    <property type="match status" value="1"/>
</dbReference>
<dbReference type="InterPro" id="IPR013820">
    <property type="entry name" value="ATP_PRibTrfase_cat"/>
</dbReference>
<dbReference type="PANTHER" id="PTHR21403:SF10">
    <property type="entry name" value="ATP PHOSPHORIBOSYLTRANSFERASE"/>
    <property type="match status" value="1"/>
</dbReference>
<dbReference type="NCBIfam" id="TIGR00070">
    <property type="entry name" value="hisG"/>
    <property type="match status" value="1"/>
</dbReference>
<dbReference type="InterPro" id="IPR001348">
    <property type="entry name" value="ATP_PRibTrfase_HisG"/>
</dbReference>
<comment type="pathway">
    <text evidence="3">Amino-acid biosynthesis; L-histidine biosynthesis; L-histidine from 5-phospho-alpha-D-ribose 1-diphosphate: step 1/9.</text>
</comment>
<proteinExistence type="predicted"/>
<evidence type="ECO:0000259" key="17">
    <source>
        <dbReference type="Pfam" id="PF08029"/>
    </source>
</evidence>
<evidence type="ECO:0000259" key="16">
    <source>
        <dbReference type="Pfam" id="PF01634"/>
    </source>
</evidence>
<keyword evidence="7 18" id="KW-0328">Glycosyltransferase</keyword>
<evidence type="ECO:0000256" key="14">
    <source>
        <dbReference type="ARBA" id="ARBA00024861"/>
    </source>
</evidence>
<keyword evidence="5" id="KW-0963">Cytoplasm</keyword>
<keyword evidence="19" id="KW-1185">Reference proteome</keyword>
<keyword evidence="6" id="KW-0028">Amino-acid biosynthesis</keyword>
<comment type="function">
    <text evidence="14">Catalyzes the condensation of ATP and 5-phosphoribose 1-diphosphate to form N'-(5'-phosphoribosyl)-ATP (PR-ATP). Has a crucial role in the pathway because the rate of histidine biosynthesis seems to be controlled primarily by regulation of HisG enzymatic activity.</text>
</comment>
<dbReference type="InterPro" id="IPR011322">
    <property type="entry name" value="N-reg_PII-like_a/b"/>
</dbReference>
<dbReference type="Proteomes" id="UP000315995">
    <property type="component" value="Chromosome"/>
</dbReference>